<feature type="non-terminal residue" evidence="2">
    <location>
        <position position="125"/>
    </location>
</feature>
<keyword evidence="3" id="KW-1185">Reference proteome</keyword>
<proteinExistence type="predicted"/>
<evidence type="ECO:0000313" key="3">
    <source>
        <dbReference type="Proteomes" id="UP001059596"/>
    </source>
</evidence>
<evidence type="ECO:0000313" key="2">
    <source>
        <dbReference type="EMBL" id="KAI8039899.1"/>
    </source>
</evidence>
<feature type="compositionally biased region" description="Polar residues" evidence="1">
    <location>
        <begin position="60"/>
        <end position="81"/>
    </location>
</feature>
<evidence type="ECO:0000256" key="1">
    <source>
        <dbReference type="SAM" id="MobiDB-lite"/>
    </source>
</evidence>
<sequence length="125" mass="13993">MPTRMRNESIAINQTQTQTHSQNQNQVNLWWPRQRPKIIGDTGRRLSSIAKQIDNEGSAELTNVSNGTEQENKENLWSSPPTRAKGDQAAPTPGNRPYMAKNMFLGSEMSPSLRCKLLTEIIIGS</sequence>
<dbReference type="EMBL" id="JAMKOV010000005">
    <property type="protein sequence ID" value="KAI8039899.1"/>
    <property type="molecule type" value="Genomic_DNA"/>
</dbReference>
<organism evidence="2 3">
    <name type="scientific">Drosophila gunungcola</name>
    <name type="common">fruit fly</name>
    <dbReference type="NCBI Taxonomy" id="103775"/>
    <lineage>
        <taxon>Eukaryota</taxon>
        <taxon>Metazoa</taxon>
        <taxon>Ecdysozoa</taxon>
        <taxon>Arthropoda</taxon>
        <taxon>Hexapoda</taxon>
        <taxon>Insecta</taxon>
        <taxon>Pterygota</taxon>
        <taxon>Neoptera</taxon>
        <taxon>Endopterygota</taxon>
        <taxon>Diptera</taxon>
        <taxon>Brachycera</taxon>
        <taxon>Muscomorpha</taxon>
        <taxon>Ephydroidea</taxon>
        <taxon>Drosophilidae</taxon>
        <taxon>Drosophila</taxon>
        <taxon>Sophophora</taxon>
    </lineage>
</organism>
<comment type="caution">
    <text evidence="2">The sequence shown here is derived from an EMBL/GenBank/DDBJ whole genome shotgun (WGS) entry which is preliminary data.</text>
</comment>
<accession>A0A9P9YNV8</accession>
<protein>
    <submittedName>
        <fullName evidence="2">Uncharacterized protein</fullName>
    </submittedName>
</protein>
<reference evidence="2" key="1">
    <citation type="journal article" date="2023" name="Genome Biol. Evol.">
        <title>Long-read-based Genome Assembly of Drosophila gunungcola Reveals Fewer Chemosensory Genes in Flower-breeding Species.</title>
        <authorList>
            <person name="Negi A."/>
            <person name="Liao B.Y."/>
            <person name="Yeh S.D."/>
        </authorList>
    </citation>
    <scope>NUCLEOTIDE SEQUENCE</scope>
    <source>
        <strain evidence="2">Sukarami</strain>
    </source>
</reference>
<gene>
    <name evidence="2" type="ORF">M5D96_007324</name>
</gene>
<dbReference type="AlphaFoldDB" id="A0A9P9YNV8"/>
<feature type="region of interest" description="Disordered" evidence="1">
    <location>
        <begin position="1"/>
        <end position="26"/>
    </location>
</feature>
<feature type="region of interest" description="Disordered" evidence="1">
    <location>
        <begin position="57"/>
        <end position="97"/>
    </location>
</feature>
<feature type="compositionally biased region" description="Low complexity" evidence="1">
    <location>
        <begin position="13"/>
        <end position="26"/>
    </location>
</feature>
<dbReference type="Proteomes" id="UP001059596">
    <property type="component" value="Unassembled WGS sequence"/>
</dbReference>
<name>A0A9P9YNV8_9MUSC</name>